<organism evidence="9 10">
    <name type="scientific">Paenibacillus eucommiae</name>
    <dbReference type="NCBI Taxonomy" id="1355755"/>
    <lineage>
        <taxon>Bacteria</taxon>
        <taxon>Bacillati</taxon>
        <taxon>Bacillota</taxon>
        <taxon>Bacilli</taxon>
        <taxon>Bacillales</taxon>
        <taxon>Paenibacillaceae</taxon>
        <taxon>Paenibacillus</taxon>
    </lineage>
</organism>
<feature type="domain" description="ABC transmembrane type-1" evidence="8">
    <location>
        <begin position="92"/>
        <end position="307"/>
    </location>
</feature>
<gene>
    <name evidence="9" type="ORF">J2Z66_000617</name>
</gene>
<name>A0ABS4IN73_9BACL</name>
<feature type="transmembrane region" description="Helical" evidence="7">
    <location>
        <begin position="96"/>
        <end position="117"/>
    </location>
</feature>
<keyword evidence="6 7" id="KW-0472">Membrane</keyword>
<evidence type="ECO:0000256" key="1">
    <source>
        <dbReference type="ARBA" id="ARBA00004651"/>
    </source>
</evidence>
<evidence type="ECO:0000256" key="7">
    <source>
        <dbReference type="RuleBase" id="RU363032"/>
    </source>
</evidence>
<keyword evidence="10" id="KW-1185">Reference proteome</keyword>
<dbReference type="InterPro" id="IPR050809">
    <property type="entry name" value="UgpAE/MalFG_permease"/>
</dbReference>
<comment type="subcellular location">
    <subcellularLocation>
        <location evidence="1 7">Cell membrane</location>
        <topology evidence="1 7">Multi-pass membrane protein</topology>
    </subcellularLocation>
</comment>
<dbReference type="Pfam" id="PF00528">
    <property type="entry name" value="BPD_transp_1"/>
    <property type="match status" value="1"/>
</dbReference>
<accession>A0ABS4IN73</accession>
<feature type="transmembrane region" description="Helical" evidence="7">
    <location>
        <begin position="183"/>
        <end position="205"/>
    </location>
</feature>
<keyword evidence="3" id="KW-1003">Cell membrane</keyword>
<dbReference type="CDD" id="cd06261">
    <property type="entry name" value="TM_PBP2"/>
    <property type="match status" value="1"/>
</dbReference>
<comment type="caution">
    <text evidence="9">The sequence shown here is derived from an EMBL/GenBank/DDBJ whole genome shotgun (WGS) entry which is preliminary data.</text>
</comment>
<dbReference type="RefSeq" id="WP_209969809.1">
    <property type="nucleotide sequence ID" value="NZ_JAGGLB010000002.1"/>
</dbReference>
<evidence type="ECO:0000256" key="6">
    <source>
        <dbReference type="ARBA" id="ARBA00023136"/>
    </source>
</evidence>
<protein>
    <submittedName>
        <fullName evidence="9">Aldouronate transport system permease protein</fullName>
    </submittedName>
</protein>
<evidence type="ECO:0000256" key="4">
    <source>
        <dbReference type="ARBA" id="ARBA00022692"/>
    </source>
</evidence>
<feature type="transmembrane region" description="Helical" evidence="7">
    <location>
        <begin position="32"/>
        <end position="59"/>
    </location>
</feature>
<dbReference type="InterPro" id="IPR035906">
    <property type="entry name" value="MetI-like_sf"/>
</dbReference>
<evidence type="ECO:0000313" key="9">
    <source>
        <dbReference type="EMBL" id="MBP1989022.1"/>
    </source>
</evidence>
<feature type="transmembrane region" description="Helical" evidence="7">
    <location>
        <begin position="286"/>
        <end position="305"/>
    </location>
</feature>
<dbReference type="PROSITE" id="PS50928">
    <property type="entry name" value="ABC_TM1"/>
    <property type="match status" value="1"/>
</dbReference>
<keyword evidence="5 7" id="KW-1133">Transmembrane helix</keyword>
<sequence>MQQAAPSEIAGVTAQRTTKYRATLRSMYRSRWFYLMMIPGLLYYLIFNYLPMGGLLIAFQDYNLLKGIWGSTWVGFDNFRTIFSSPDFMIIMKNTLIISVYRVVFGMLTDVGLALILNEIRVQWFKRTVQTITYGPYFLSWVIVYGLTFSFLAPEAGLISTWYQNMGWGTLDLLTQKEFFRPLLIVTDIWKSTGYGAIIYLAALATINQELYEAAVVDGAGRWRQLMHITLPGIRDVFILLLILRIGHILDAGFDQVYIFLNARVYETGDIIDTWVFRRGLENLDFSVAAATGFFKSIIGLVLVLGANKIAKKINGAGIW</sequence>
<keyword evidence="4 7" id="KW-0812">Transmembrane</keyword>
<dbReference type="SUPFAM" id="SSF161098">
    <property type="entry name" value="MetI-like"/>
    <property type="match status" value="1"/>
</dbReference>
<evidence type="ECO:0000313" key="10">
    <source>
        <dbReference type="Proteomes" id="UP001519287"/>
    </source>
</evidence>
<evidence type="ECO:0000256" key="5">
    <source>
        <dbReference type="ARBA" id="ARBA00022989"/>
    </source>
</evidence>
<comment type="similarity">
    <text evidence="7">Belongs to the binding-protein-dependent transport system permease family.</text>
</comment>
<evidence type="ECO:0000256" key="2">
    <source>
        <dbReference type="ARBA" id="ARBA00022448"/>
    </source>
</evidence>
<dbReference type="PANTHER" id="PTHR43227">
    <property type="entry name" value="BLL4140 PROTEIN"/>
    <property type="match status" value="1"/>
</dbReference>
<proteinExistence type="inferred from homology"/>
<dbReference type="InterPro" id="IPR000515">
    <property type="entry name" value="MetI-like"/>
</dbReference>
<evidence type="ECO:0000259" key="8">
    <source>
        <dbReference type="PROSITE" id="PS50928"/>
    </source>
</evidence>
<feature type="transmembrane region" description="Helical" evidence="7">
    <location>
        <begin position="138"/>
        <end position="163"/>
    </location>
</feature>
<dbReference type="EMBL" id="JAGGLB010000002">
    <property type="protein sequence ID" value="MBP1989022.1"/>
    <property type="molecule type" value="Genomic_DNA"/>
</dbReference>
<dbReference type="PANTHER" id="PTHR43227:SF11">
    <property type="entry name" value="BLL4140 PROTEIN"/>
    <property type="match status" value="1"/>
</dbReference>
<reference evidence="9 10" key="1">
    <citation type="submission" date="2021-03" db="EMBL/GenBank/DDBJ databases">
        <title>Genomic Encyclopedia of Type Strains, Phase IV (KMG-IV): sequencing the most valuable type-strain genomes for metagenomic binning, comparative biology and taxonomic classification.</title>
        <authorList>
            <person name="Goeker M."/>
        </authorList>
    </citation>
    <scope>NUCLEOTIDE SEQUENCE [LARGE SCALE GENOMIC DNA]</scope>
    <source>
        <strain evidence="9 10">DSM 26048</strain>
    </source>
</reference>
<keyword evidence="2 7" id="KW-0813">Transport</keyword>
<evidence type="ECO:0000256" key="3">
    <source>
        <dbReference type="ARBA" id="ARBA00022475"/>
    </source>
</evidence>
<dbReference type="Gene3D" id="1.10.3720.10">
    <property type="entry name" value="MetI-like"/>
    <property type="match status" value="1"/>
</dbReference>
<dbReference type="Proteomes" id="UP001519287">
    <property type="component" value="Unassembled WGS sequence"/>
</dbReference>